<name>A0A7L0ZIZ4_9PASS</name>
<dbReference type="Gene3D" id="3.10.660.10">
    <property type="entry name" value="DPH Zinc finger"/>
    <property type="match status" value="1"/>
</dbReference>
<reference evidence="4 5" key="1">
    <citation type="submission" date="2019-09" db="EMBL/GenBank/DDBJ databases">
        <title>Bird 10,000 Genomes (B10K) Project - Family phase.</title>
        <authorList>
            <person name="Zhang G."/>
        </authorList>
    </citation>
    <scope>NUCLEOTIDE SEQUENCE [LARGE SCALE GENOMIC DNA]</scope>
    <source>
        <strain evidence="4">B10K-DU-002-07</strain>
        <tissue evidence="4">Muscle</tissue>
    </source>
</reference>
<proteinExistence type="predicted"/>
<evidence type="ECO:0000259" key="3">
    <source>
        <dbReference type="PROSITE" id="PS51074"/>
    </source>
</evidence>
<dbReference type="Proteomes" id="UP000564466">
    <property type="component" value="Unassembled WGS sequence"/>
</dbReference>
<dbReference type="InterPro" id="IPR036671">
    <property type="entry name" value="DPH_MB_sf"/>
</dbReference>
<feature type="non-terminal residue" evidence="4">
    <location>
        <position position="62"/>
    </location>
</feature>
<accession>A0A7L0ZIZ4</accession>
<keyword evidence="2" id="KW-0408">Iron</keyword>
<dbReference type="InterPro" id="IPR007872">
    <property type="entry name" value="DPH_MB_dom"/>
</dbReference>
<keyword evidence="1" id="KW-0479">Metal-binding</keyword>
<feature type="non-terminal residue" evidence="4">
    <location>
        <position position="1"/>
    </location>
</feature>
<evidence type="ECO:0000256" key="1">
    <source>
        <dbReference type="ARBA" id="ARBA00022723"/>
    </source>
</evidence>
<comment type="caution">
    <text evidence="4">The sequence shown here is derived from an EMBL/GenBank/DDBJ whole genome shotgun (WGS) entry which is preliminary data.</text>
</comment>
<evidence type="ECO:0000256" key="2">
    <source>
        <dbReference type="ARBA" id="ARBA00023004"/>
    </source>
</evidence>
<keyword evidence="5" id="KW-1185">Reference proteome</keyword>
<feature type="domain" description="DPH-type MB" evidence="3">
    <location>
        <begin position="4"/>
        <end position="62"/>
    </location>
</feature>
<dbReference type="EMBL" id="VXAY01001462">
    <property type="protein sequence ID" value="NXM26013.1"/>
    <property type="molecule type" value="Genomic_DNA"/>
</dbReference>
<evidence type="ECO:0000313" key="5">
    <source>
        <dbReference type="Proteomes" id="UP000564466"/>
    </source>
</evidence>
<dbReference type="Pfam" id="PF05207">
    <property type="entry name" value="Zn_ribbon_CSL"/>
    <property type="match status" value="1"/>
</dbReference>
<dbReference type="AlphaFoldDB" id="A0A7L0ZIZ4"/>
<organism evidence="4 5">
    <name type="scientific">Oxyruncus cristatus</name>
    <name type="common">sharpbill</name>
    <dbReference type="NCBI Taxonomy" id="114331"/>
    <lineage>
        <taxon>Eukaryota</taxon>
        <taxon>Metazoa</taxon>
        <taxon>Chordata</taxon>
        <taxon>Craniata</taxon>
        <taxon>Vertebrata</taxon>
        <taxon>Euteleostomi</taxon>
        <taxon>Archelosauria</taxon>
        <taxon>Archosauria</taxon>
        <taxon>Dinosauria</taxon>
        <taxon>Saurischia</taxon>
        <taxon>Theropoda</taxon>
        <taxon>Coelurosauria</taxon>
        <taxon>Aves</taxon>
        <taxon>Neognathae</taxon>
        <taxon>Neoaves</taxon>
        <taxon>Telluraves</taxon>
        <taxon>Australaves</taxon>
        <taxon>Passeriformes</taxon>
        <taxon>Cotingidae</taxon>
        <taxon>Oxyruncus</taxon>
    </lineage>
</organism>
<gene>
    <name evidence="4" type="primary">Dph3_1</name>
    <name evidence="4" type="ORF">OXYCRI_R09644</name>
</gene>
<dbReference type="PROSITE" id="PS51074">
    <property type="entry name" value="DPH_MB"/>
    <property type="match status" value="1"/>
</dbReference>
<sequence>MSAFQDEVEIADFAYEEESGTYSCPCPCGVRILITRARGGREDLECGEDVTTCRSCAMMLPV</sequence>
<dbReference type="GO" id="GO:0046872">
    <property type="term" value="F:metal ion binding"/>
    <property type="evidence" value="ECO:0007669"/>
    <property type="project" value="UniProtKB-KW"/>
</dbReference>
<evidence type="ECO:0000313" key="4">
    <source>
        <dbReference type="EMBL" id="NXM26013.1"/>
    </source>
</evidence>
<protein>
    <submittedName>
        <fullName evidence="4">DPH3 protein</fullName>
    </submittedName>
</protein>
<dbReference type="SUPFAM" id="SSF144217">
    <property type="entry name" value="CSL zinc finger"/>
    <property type="match status" value="1"/>
</dbReference>